<proteinExistence type="predicted"/>
<dbReference type="RefSeq" id="WP_095577373.1">
    <property type="nucleotide sequence ID" value="NZ_CP023147.1"/>
</dbReference>
<dbReference type="PROSITE" id="PS51549">
    <property type="entry name" value="DM13"/>
    <property type="match status" value="1"/>
</dbReference>
<evidence type="ECO:0000256" key="1">
    <source>
        <dbReference type="SAM" id="Phobius"/>
    </source>
</evidence>
<gene>
    <name evidence="3" type="ORF">CKJ54_14650</name>
</gene>
<keyword evidence="1" id="KW-0812">Transmembrane</keyword>
<feature type="transmembrane region" description="Helical" evidence="1">
    <location>
        <begin position="14"/>
        <end position="33"/>
    </location>
</feature>
<dbReference type="Proteomes" id="UP000216246">
    <property type="component" value="Chromosome"/>
</dbReference>
<dbReference type="Pfam" id="PF10517">
    <property type="entry name" value="DM13"/>
    <property type="match status" value="1"/>
</dbReference>
<name>A0AAC9VW97_9MYCO</name>
<dbReference type="KEGG" id="mmal:CKJ54_14650"/>
<dbReference type="EMBL" id="CP023147">
    <property type="protein sequence ID" value="ASW90973.1"/>
    <property type="molecule type" value="Genomic_DNA"/>
</dbReference>
<accession>A0AAC9VW97</accession>
<sequence>MIWTDAGRRFAPRLVARTALVVVAMPVALWWLAPWKLLIRTTIDEMLPPGAQTTQLGEFTSHIHRTSGAARLATLPDGSRILRLENLHATLGPQLRVWLSDARVAHGRSRFRSFGRSYHTDLGPLRANRGNANYAIPDDVDTAGVGSVILWCARFGVSFGAAELQFVPQ</sequence>
<keyword evidence="1" id="KW-1133">Transmembrane helix</keyword>
<dbReference type="InterPro" id="IPR019545">
    <property type="entry name" value="DM13_domain"/>
</dbReference>
<dbReference type="AlphaFoldDB" id="A0AAC9VW97"/>
<organism evidence="3 4">
    <name type="scientific">Mycobacterium marseillense</name>
    <dbReference type="NCBI Taxonomy" id="701042"/>
    <lineage>
        <taxon>Bacteria</taxon>
        <taxon>Bacillati</taxon>
        <taxon>Actinomycetota</taxon>
        <taxon>Actinomycetes</taxon>
        <taxon>Mycobacteriales</taxon>
        <taxon>Mycobacteriaceae</taxon>
        <taxon>Mycobacterium</taxon>
        <taxon>Mycobacterium avium complex (MAC)</taxon>
    </lineage>
</organism>
<keyword evidence="1" id="KW-0472">Membrane</keyword>
<evidence type="ECO:0000259" key="2">
    <source>
        <dbReference type="PROSITE" id="PS51549"/>
    </source>
</evidence>
<evidence type="ECO:0000313" key="3">
    <source>
        <dbReference type="EMBL" id="ASW90973.1"/>
    </source>
</evidence>
<evidence type="ECO:0000313" key="4">
    <source>
        <dbReference type="Proteomes" id="UP000216246"/>
    </source>
</evidence>
<reference evidence="3 4" key="1">
    <citation type="submission" date="2017-08" db="EMBL/GenBank/DDBJ databases">
        <title>Phylogentic analysis of Mycobacterium avium complex whole genomes.</title>
        <authorList>
            <person name="Caverly L.J."/>
            <person name="Spilker T."/>
            <person name="LiPuma J."/>
        </authorList>
    </citation>
    <scope>NUCLEOTIDE SEQUENCE [LARGE SCALE GENOMIC DNA]</scope>
    <source>
        <strain evidence="3 4">FLAC0026</strain>
    </source>
</reference>
<feature type="domain" description="DM13" evidence="2">
    <location>
        <begin position="52"/>
        <end position="165"/>
    </location>
</feature>
<protein>
    <submittedName>
        <fullName evidence="3">Electron transporter</fullName>
    </submittedName>
</protein>